<keyword evidence="3" id="KW-1133">Transmembrane helix</keyword>
<dbReference type="InterPro" id="IPR034164">
    <property type="entry name" value="Pepsin-like_dom"/>
</dbReference>
<proteinExistence type="inferred from homology"/>
<organism evidence="6 7">
    <name type="scientific">Pyrrhoderma noxium</name>
    <dbReference type="NCBI Taxonomy" id="2282107"/>
    <lineage>
        <taxon>Eukaryota</taxon>
        <taxon>Fungi</taxon>
        <taxon>Dikarya</taxon>
        <taxon>Basidiomycota</taxon>
        <taxon>Agaricomycotina</taxon>
        <taxon>Agaricomycetes</taxon>
        <taxon>Hymenochaetales</taxon>
        <taxon>Hymenochaetaceae</taxon>
        <taxon>Pyrrhoderma</taxon>
    </lineage>
</organism>
<reference evidence="6 7" key="1">
    <citation type="journal article" date="2017" name="Mol. Ecol.">
        <title>Comparative and population genomic landscape of Phellinus noxius: A hypervariable fungus causing root rot in trees.</title>
        <authorList>
            <person name="Chung C.L."/>
            <person name="Lee T.J."/>
            <person name="Akiba M."/>
            <person name="Lee H.H."/>
            <person name="Kuo T.H."/>
            <person name="Liu D."/>
            <person name="Ke H.M."/>
            <person name="Yokoi T."/>
            <person name="Roa M.B."/>
            <person name="Lu M.J."/>
            <person name="Chang Y.Y."/>
            <person name="Ann P.J."/>
            <person name="Tsai J.N."/>
            <person name="Chen C.Y."/>
            <person name="Tzean S.S."/>
            <person name="Ota Y."/>
            <person name="Hattori T."/>
            <person name="Sahashi N."/>
            <person name="Liou R.F."/>
            <person name="Kikuchi T."/>
            <person name="Tsai I.J."/>
        </authorList>
    </citation>
    <scope>NUCLEOTIDE SEQUENCE [LARGE SCALE GENOMIC DNA]</scope>
    <source>
        <strain evidence="6 7">FFPRI411160</strain>
    </source>
</reference>
<dbReference type="SUPFAM" id="SSF50630">
    <property type="entry name" value="Acid proteases"/>
    <property type="match status" value="1"/>
</dbReference>
<feature type="signal peptide" evidence="4">
    <location>
        <begin position="1"/>
        <end position="24"/>
    </location>
</feature>
<dbReference type="Pfam" id="PF00026">
    <property type="entry name" value="Asp"/>
    <property type="match status" value="1"/>
</dbReference>
<dbReference type="AlphaFoldDB" id="A0A286UQ86"/>
<gene>
    <name evidence="6" type="ORF">PNOK_0168900</name>
</gene>
<feature type="transmembrane region" description="Helical" evidence="3">
    <location>
        <begin position="421"/>
        <end position="445"/>
    </location>
</feature>
<feature type="compositionally biased region" description="Basic and acidic residues" evidence="2">
    <location>
        <begin position="467"/>
        <end position="477"/>
    </location>
</feature>
<sequence>MLYYMPLAFSRACILVLLVSTVNAKGNYHSFLTKRDDIPQATVNIPLTLTKERRYVVDVNMSSTSSDPQPFKFALVSNTGYSAVAGTACDNCGNSVSYNASASTTESSFPGSVNLTLGTGSLSGPFIKENCSLTIVNGSAWQYPNQTIINTNSSSSLFSDLTSGIFGMGTNANGASGDFLDTVYGGWLSRNPTQDNFSFGMDLLPPVLNSDSNAGSGGRLDWVSPNSDAYQANVAWNNIAPTSSQPLGGTTTSSSNTGFELPDADWVITMDGWSLNVNSATVTNATSSPAILEVLTPDILFPINQANLFYSSIPNSASRASSVSSIQEWTLPCDTELALSFVFSDQPFSLDHTQLIQTESDGTCVGAVKANLDSINDSFVLGSTFLSAFYIIFVVGRPGSKIPNTVGISQKLLTPTKSTSIGAIVGGTVGGVAFLTILLSGAIYWRRRRRGTQNTSRESTIRNVNPNEKRKEYESDSNHGSQYAYFQPSSLYSNIHQLPTPPVSGQSTHPLLSENRFPRSTASSAPHTPHTANSFNQTAVGSSTSLPSREQVAMHVTYNPNALEANNNTSRSTQVLRSDWFTDTPVSDRIEPFRPHQGSEYVPTYSENRRALIGVSSRGSGQNEMREQGASSRGLQNSSTLRNIDPFAPTTTAGGTISPFVLSAAPRVAGPRSKPSELKLVNDDAQRRSVALNSPAPPYSLQAPGRGSSTLVNSLGI</sequence>
<evidence type="ECO:0000259" key="5">
    <source>
        <dbReference type="PROSITE" id="PS51767"/>
    </source>
</evidence>
<feature type="region of interest" description="Disordered" evidence="2">
    <location>
        <begin position="449"/>
        <end position="480"/>
    </location>
</feature>
<feature type="chain" id="PRO_5013756547" evidence="4">
    <location>
        <begin position="25"/>
        <end position="717"/>
    </location>
</feature>
<dbReference type="InParanoid" id="A0A286UQ86"/>
<keyword evidence="3" id="KW-0472">Membrane</keyword>
<dbReference type="PANTHER" id="PTHR47966:SF51">
    <property type="entry name" value="BETA-SITE APP-CLEAVING ENZYME, ISOFORM A-RELATED"/>
    <property type="match status" value="1"/>
</dbReference>
<keyword evidence="6" id="KW-0378">Hydrolase</keyword>
<dbReference type="Gene3D" id="2.40.70.10">
    <property type="entry name" value="Acid Proteases"/>
    <property type="match status" value="2"/>
</dbReference>
<dbReference type="PROSITE" id="PS51767">
    <property type="entry name" value="PEPTIDASE_A1"/>
    <property type="match status" value="1"/>
</dbReference>
<dbReference type="Proteomes" id="UP000217199">
    <property type="component" value="Unassembled WGS sequence"/>
</dbReference>
<feature type="compositionally biased region" description="Polar residues" evidence="2">
    <location>
        <begin position="518"/>
        <end position="548"/>
    </location>
</feature>
<keyword evidence="6" id="KW-0645">Protease</keyword>
<dbReference type="OrthoDB" id="2563011at2759"/>
<dbReference type="InterPro" id="IPR033121">
    <property type="entry name" value="PEPTIDASE_A1"/>
</dbReference>
<feature type="compositionally biased region" description="Polar residues" evidence="2">
    <location>
        <begin position="707"/>
        <end position="717"/>
    </location>
</feature>
<keyword evidence="7" id="KW-1185">Reference proteome</keyword>
<dbReference type="STRING" id="2282107.A0A286UQ86"/>
<dbReference type="CDD" id="cd12087">
    <property type="entry name" value="TM_EGFR-like"/>
    <property type="match status" value="1"/>
</dbReference>
<name>A0A286UQ86_9AGAM</name>
<evidence type="ECO:0000313" key="7">
    <source>
        <dbReference type="Proteomes" id="UP000217199"/>
    </source>
</evidence>
<dbReference type="PANTHER" id="PTHR47966">
    <property type="entry name" value="BETA-SITE APP-CLEAVING ENZYME, ISOFORM A-RELATED"/>
    <property type="match status" value="1"/>
</dbReference>
<protein>
    <submittedName>
        <fullName evidence="6">Acid protease</fullName>
    </submittedName>
</protein>
<feature type="region of interest" description="Disordered" evidence="2">
    <location>
        <begin position="616"/>
        <end position="644"/>
    </location>
</feature>
<evidence type="ECO:0000256" key="2">
    <source>
        <dbReference type="SAM" id="MobiDB-lite"/>
    </source>
</evidence>
<evidence type="ECO:0000256" key="3">
    <source>
        <dbReference type="SAM" id="Phobius"/>
    </source>
</evidence>
<comment type="similarity">
    <text evidence="1">Belongs to the peptidase A1 family.</text>
</comment>
<feature type="compositionally biased region" description="Polar residues" evidence="2">
    <location>
        <begin position="617"/>
        <end position="642"/>
    </location>
</feature>
<dbReference type="InterPro" id="IPR021109">
    <property type="entry name" value="Peptidase_aspartic_dom_sf"/>
</dbReference>
<dbReference type="GO" id="GO:0004190">
    <property type="term" value="F:aspartic-type endopeptidase activity"/>
    <property type="evidence" value="ECO:0007669"/>
    <property type="project" value="InterPro"/>
</dbReference>
<feature type="domain" description="Peptidase A1" evidence="5">
    <location>
        <begin position="55"/>
        <end position="409"/>
    </location>
</feature>
<keyword evidence="4" id="KW-0732">Signal</keyword>
<evidence type="ECO:0000313" key="6">
    <source>
        <dbReference type="EMBL" id="PAV21732.1"/>
    </source>
</evidence>
<feature type="compositionally biased region" description="Polar residues" evidence="2">
    <location>
        <begin position="452"/>
        <end position="466"/>
    </location>
</feature>
<comment type="caution">
    <text evidence="6">The sequence shown here is derived from an EMBL/GenBank/DDBJ whole genome shotgun (WGS) entry which is preliminary data.</text>
</comment>
<feature type="region of interest" description="Disordered" evidence="2">
    <location>
        <begin position="691"/>
        <end position="717"/>
    </location>
</feature>
<dbReference type="CDD" id="cd05471">
    <property type="entry name" value="pepsin_like"/>
    <property type="match status" value="1"/>
</dbReference>
<evidence type="ECO:0000256" key="4">
    <source>
        <dbReference type="SAM" id="SignalP"/>
    </source>
</evidence>
<dbReference type="GO" id="GO:0006508">
    <property type="term" value="P:proteolysis"/>
    <property type="evidence" value="ECO:0007669"/>
    <property type="project" value="UniProtKB-KW"/>
</dbReference>
<feature type="compositionally biased region" description="Polar residues" evidence="2">
    <location>
        <begin position="495"/>
        <end position="510"/>
    </location>
</feature>
<dbReference type="EMBL" id="NBII01000002">
    <property type="protein sequence ID" value="PAV21732.1"/>
    <property type="molecule type" value="Genomic_DNA"/>
</dbReference>
<dbReference type="InterPro" id="IPR001461">
    <property type="entry name" value="Aspartic_peptidase_A1"/>
</dbReference>
<accession>A0A286UQ86</accession>
<feature type="region of interest" description="Disordered" evidence="2">
    <location>
        <begin position="495"/>
        <end position="548"/>
    </location>
</feature>
<keyword evidence="3" id="KW-0812">Transmembrane</keyword>
<evidence type="ECO:0000256" key="1">
    <source>
        <dbReference type="ARBA" id="ARBA00007447"/>
    </source>
</evidence>